<gene>
    <name evidence="1" type="ORF">LDC_2455</name>
</gene>
<accession>D9PLN2</accession>
<name>D9PLN2_9ZZZZ</name>
<reference evidence="1" key="1">
    <citation type="submission" date="2010-07" db="EMBL/GenBank/DDBJ databases">
        <authorList>
            <consortium name="CONSOLIDER consortium CSD2007-00005"/>
            <person name="Guazzaroni M.-E."/>
            <person name="Richter M."/>
            <person name="Garcia-Salamanca A."/>
            <person name="Yarza P."/>
            <person name="Ferrer M."/>
        </authorList>
    </citation>
    <scope>NUCLEOTIDE SEQUENCE</scope>
</reference>
<sequence>MKALFRFLMEEEVKHVAAFEQIRDQLSVEMRPAEYDEDMQAYMDSVIDDRLYADMDSKEFVRRAIHAKEVFRLAMGFEKDAILYFTEFLPYLTESDRKIVSELIEQEKAHIRKLAEMKKRMGE</sequence>
<protein>
    <submittedName>
        <fullName evidence="1">Rubrerythrin</fullName>
    </submittedName>
</protein>
<dbReference type="AlphaFoldDB" id="D9PLN2"/>
<proteinExistence type="predicted"/>
<reference evidence="1" key="2">
    <citation type="journal article" date="2011" name="Microb. Ecol.">
        <title>Taxonomic and Functional Metagenomic Profiling of the Microbial Community in the Anoxic Sediment of a Sub-saline Shallow Lake (Laguna de Carrizo, Central Spain).</title>
        <authorList>
            <person name="Ferrer M."/>
            <person name="Guazzaroni M.E."/>
            <person name="Richter M."/>
            <person name="Garcia-Salamanca A."/>
            <person name="Yarza P."/>
            <person name="Suarez-Suarez A."/>
            <person name="Solano J."/>
            <person name="Alcaide M."/>
            <person name="van Dillewijn P."/>
            <person name="Molina-Henares M.A."/>
            <person name="Lopez-Cortes N."/>
            <person name="Al-Ramahi Y."/>
            <person name="Guerrero C."/>
            <person name="Acosta A."/>
            <person name="de Eugenio L.I."/>
            <person name="Martinez V."/>
            <person name="Marques S."/>
            <person name="Rojo F."/>
            <person name="Santero E."/>
            <person name="Genilloud O."/>
            <person name="Perez-Perez J."/>
            <person name="Rossello-Mora R."/>
            <person name="Ramos J.L."/>
        </authorList>
    </citation>
    <scope>NUCLEOTIDE SEQUENCE</scope>
</reference>
<dbReference type="InterPro" id="IPR009078">
    <property type="entry name" value="Ferritin-like_SF"/>
</dbReference>
<dbReference type="EMBL" id="ADZX01000746">
    <property type="protein sequence ID" value="EFK95533.1"/>
    <property type="molecule type" value="Genomic_DNA"/>
</dbReference>
<organism evidence="1">
    <name type="scientific">sediment metagenome</name>
    <dbReference type="NCBI Taxonomy" id="749907"/>
    <lineage>
        <taxon>unclassified sequences</taxon>
        <taxon>metagenomes</taxon>
        <taxon>ecological metagenomes</taxon>
    </lineage>
</organism>
<dbReference type="InterPro" id="IPR012347">
    <property type="entry name" value="Ferritin-like"/>
</dbReference>
<dbReference type="Gene3D" id="1.20.1260.10">
    <property type="match status" value="1"/>
</dbReference>
<dbReference type="SUPFAM" id="SSF47240">
    <property type="entry name" value="Ferritin-like"/>
    <property type="match status" value="1"/>
</dbReference>
<evidence type="ECO:0000313" key="1">
    <source>
        <dbReference type="EMBL" id="EFK95533.1"/>
    </source>
</evidence>
<comment type="caution">
    <text evidence="1">The sequence shown here is derived from an EMBL/GenBank/DDBJ whole genome shotgun (WGS) entry which is preliminary data.</text>
</comment>